<name>A0A8C3UN70_CATUS</name>
<keyword evidence="1" id="KW-0677">Repeat</keyword>
<dbReference type="GO" id="GO:0003755">
    <property type="term" value="F:peptidyl-prolyl cis-trans isomerase activity"/>
    <property type="evidence" value="ECO:0007669"/>
    <property type="project" value="InterPro"/>
</dbReference>
<evidence type="ECO:0000256" key="1">
    <source>
        <dbReference type="ARBA" id="ARBA00022737"/>
    </source>
</evidence>
<reference evidence="3" key="2">
    <citation type="submission" date="2025-08" db="UniProtKB">
        <authorList>
            <consortium name="Ensembl"/>
        </authorList>
    </citation>
    <scope>IDENTIFICATION</scope>
</reference>
<dbReference type="PANTHER" id="PTHR46674:SF1">
    <property type="entry name" value="INACTIVE PEPTIDYL-PROLYL CIS-TRANS ISOMERASE FKBP6"/>
    <property type="match status" value="1"/>
</dbReference>
<accession>A0A8C3UN70</accession>
<dbReference type="SUPFAM" id="SSF54534">
    <property type="entry name" value="FKBP-like"/>
    <property type="match status" value="1"/>
</dbReference>
<keyword evidence="2" id="KW-0802">TPR repeat</keyword>
<evidence type="ECO:0000256" key="2">
    <source>
        <dbReference type="ARBA" id="ARBA00022803"/>
    </source>
</evidence>
<evidence type="ECO:0000313" key="3">
    <source>
        <dbReference type="Ensembl" id="ENSCUSP00005016485.1"/>
    </source>
</evidence>
<dbReference type="InterPro" id="IPR042282">
    <property type="entry name" value="FKBP6/shu"/>
</dbReference>
<dbReference type="GO" id="GO:0007283">
    <property type="term" value="P:spermatogenesis"/>
    <property type="evidence" value="ECO:0007669"/>
    <property type="project" value="TreeGrafter"/>
</dbReference>
<evidence type="ECO:0000313" key="4">
    <source>
        <dbReference type="Proteomes" id="UP000694563"/>
    </source>
</evidence>
<proteinExistence type="predicted"/>
<dbReference type="Proteomes" id="UP000694563">
    <property type="component" value="Chromosome 22"/>
</dbReference>
<protein>
    <submittedName>
        <fullName evidence="3">Uncharacterized protein</fullName>
    </submittedName>
</protein>
<organism evidence="3 4">
    <name type="scientific">Catharus ustulatus</name>
    <name type="common">Russet-backed thrush</name>
    <name type="synonym">Hylocichla ustulatus</name>
    <dbReference type="NCBI Taxonomy" id="91951"/>
    <lineage>
        <taxon>Eukaryota</taxon>
        <taxon>Metazoa</taxon>
        <taxon>Chordata</taxon>
        <taxon>Craniata</taxon>
        <taxon>Vertebrata</taxon>
        <taxon>Euteleostomi</taxon>
        <taxon>Archelosauria</taxon>
        <taxon>Archosauria</taxon>
        <taxon>Dinosauria</taxon>
        <taxon>Saurischia</taxon>
        <taxon>Theropoda</taxon>
        <taxon>Coelurosauria</taxon>
        <taxon>Aves</taxon>
        <taxon>Neognathae</taxon>
        <taxon>Neoaves</taxon>
        <taxon>Telluraves</taxon>
        <taxon>Australaves</taxon>
        <taxon>Passeriformes</taxon>
        <taxon>Turdidae</taxon>
        <taxon>Catharus</taxon>
    </lineage>
</organism>
<sequence>AGACALPRGPKTAAGTGLALGARLSLQTMQDLTGDGGVLKEQLRPGIGQPVPPSASVAVKYSGYLGNWNKLFCSNGSSKYPRLMKLGKGRFELQTLSWDLGSY</sequence>
<dbReference type="Gene3D" id="3.10.50.40">
    <property type="match status" value="1"/>
</dbReference>
<dbReference type="Ensembl" id="ENSCUST00005017119.1">
    <property type="protein sequence ID" value="ENSCUSP00005016485.1"/>
    <property type="gene ID" value="ENSCUSG00005010604.1"/>
</dbReference>
<dbReference type="InterPro" id="IPR046357">
    <property type="entry name" value="PPIase_dom_sf"/>
</dbReference>
<dbReference type="AlphaFoldDB" id="A0A8C3UN70"/>
<keyword evidence="4" id="KW-1185">Reference proteome</keyword>
<dbReference type="PANTHER" id="PTHR46674">
    <property type="entry name" value="INACTIVE PEPTIDYL-PROLYL CIS-TRANS ISOMERASE FKBP6"/>
    <property type="match status" value="1"/>
</dbReference>
<dbReference type="GO" id="GO:0051879">
    <property type="term" value="F:Hsp90 protein binding"/>
    <property type="evidence" value="ECO:0007669"/>
    <property type="project" value="TreeGrafter"/>
</dbReference>
<reference evidence="3" key="1">
    <citation type="submission" date="2020-10" db="EMBL/GenBank/DDBJ databases">
        <title>Catharus ustulatus (Swainson's thrush) genome, bCatUst1, primary haplotype v2.</title>
        <authorList>
            <person name="Delmore K."/>
            <person name="Vafadar M."/>
            <person name="Formenti G."/>
            <person name="Chow W."/>
            <person name="Pelan S."/>
            <person name="Howe K."/>
            <person name="Rhie A."/>
            <person name="Mountcastle J."/>
            <person name="Haase B."/>
            <person name="Fedrigo O."/>
            <person name="Jarvis E.D."/>
        </authorList>
    </citation>
    <scope>NUCLEOTIDE SEQUENCE [LARGE SCALE GENOMIC DNA]</scope>
</reference>
<reference evidence="3" key="3">
    <citation type="submission" date="2025-09" db="UniProtKB">
        <authorList>
            <consortium name="Ensembl"/>
        </authorList>
    </citation>
    <scope>IDENTIFICATION</scope>
</reference>
<dbReference type="GO" id="GO:0005737">
    <property type="term" value="C:cytoplasm"/>
    <property type="evidence" value="ECO:0007669"/>
    <property type="project" value="TreeGrafter"/>
</dbReference>
<dbReference type="GO" id="GO:0034587">
    <property type="term" value="P:piRNA processing"/>
    <property type="evidence" value="ECO:0007669"/>
    <property type="project" value="TreeGrafter"/>
</dbReference>